<evidence type="ECO:0000256" key="9">
    <source>
        <dbReference type="ARBA" id="ARBA00023141"/>
    </source>
</evidence>
<dbReference type="PANTHER" id="PTHR21085:SF0">
    <property type="entry name" value="CHORISMATE SYNTHASE"/>
    <property type="match status" value="1"/>
</dbReference>
<gene>
    <name evidence="11" type="primary">aroC</name>
    <name evidence="13" type="ORF">Bccel_1503</name>
</gene>
<organism evidence="13 14">
    <name type="scientific">Pseudobacteroides cellulosolvens ATCC 35603 = DSM 2933</name>
    <dbReference type="NCBI Taxonomy" id="398512"/>
    <lineage>
        <taxon>Bacteria</taxon>
        <taxon>Bacillati</taxon>
        <taxon>Bacillota</taxon>
        <taxon>Clostridia</taxon>
        <taxon>Eubacteriales</taxon>
        <taxon>Oscillospiraceae</taxon>
        <taxon>Pseudobacteroides</taxon>
    </lineage>
</organism>
<evidence type="ECO:0000256" key="5">
    <source>
        <dbReference type="ARBA" id="ARBA00022630"/>
    </source>
</evidence>
<dbReference type="SUPFAM" id="SSF103263">
    <property type="entry name" value="Chorismate synthase, AroC"/>
    <property type="match status" value="1"/>
</dbReference>
<dbReference type="Gene3D" id="3.60.150.10">
    <property type="entry name" value="Chorismate synthase AroC"/>
    <property type="match status" value="1"/>
</dbReference>
<dbReference type="RefSeq" id="WP_036942248.1">
    <property type="nucleotide sequence ID" value="NZ_JQKC01000018.1"/>
</dbReference>
<dbReference type="OrthoDB" id="9771806at2"/>
<dbReference type="GO" id="GO:0008652">
    <property type="term" value="P:amino acid biosynthetic process"/>
    <property type="evidence" value="ECO:0007669"/>
    <property type="project" value="UniProtKB-KW"/>
</dbReference>
<evidence type="ECO:0000256" key="8">
    <source>
        <dbReference type="ARBA" id="ARBA00022857"/>
    </source>
</evidence>
<dbReference type="Pfam" id="PF01264">
    <property type="entry name" value="Chorismate_synt"/>
    <property type="match status" value="1"/>
</dbReference>
<dbReference type="PANTHER" id="PTHR21085">
    <property type="entry name" value="CHORISMATE SYNTHASE"/>
    <property type="match status" value="1"/>
</dbReference>
<dbReference type="InterPro" id="IPR020541">
    <property type="entry name" value="Chorismate_synthase_CS"/>
</dbReference>
<evidence type="ECO:0000256" key="10">
    <source>
        <dbReference type="ARBA" id="ARBA00023239"/>
    </source>
</evidence>
<dbReference type="CDD" id="cd07304">
    <property type="entry name" value="Chorismate_synthase"/>
    <property type="match status" value="1"/>
</dbReference>
<dbReference type="InterPro" id="IPR035904">
    <property type="entry name" value="Chorismate_synth_AroC_sf"/>
</dbReference>
<feature type="binding site" evidence="11">
    <location>
        <position position="318"/>
    </location>
    <ligand>
        <name>FMN</name>
        <dbReference type="ChEBI" id="CHEBI:58210"/>
    </ligand>
</feature>
<evidence type="ECO:0000313" key="14">
    <source>
        <dbReference type="Proteomes" id="UP000036923"/>
    </source>
</evidence>
<dbReference type="NCBIfam" id="NF003793">
    <property type="entry name" value="PRK05382.1"/>
    <property type="match status" value="1"/>
</dbReference>
<dbReference type="EMBL" id="LGTC01000001">
    <property type="protein sequence ID" value="KNY26241.1"/>
    <property type="molecule type" value="Genomic_DNA"/>
</dbReference>
<dbReference type="eggNOG" id="COG0082">
    <property type="taxonomic scope" value="Bacteria"/>
</dbReference>
<keyword evidence="6 11" id="KW-0288">FMN</keyword>
<dbReference type="InterPro" id="IPR000453">
    <property type="entry name" value="Chorismate_synth"/>
</dbReference>
<dbReference type="AlphaFoldDB" id="A0A0L6JK58"/>
<dbReference type="GO" id="GO:0005829">
    <property type="term" value="C:cytosol"/>
    <property type="evidence" value="ECO:0007669"/>
    <property type="project" value="TreeGrafter"/>
</dbReference>
<comment type="function">
    <text evidence="11">Catalyzes the anti-1,4-elimination of the C-3 phosphate and the C-6 proR hydrogen from 5-enolpyruvylshikimate-3-phosphate (EPSP) to yield chorismate, which is the branch point compound that serves as the starting substrate for the three terminal pathways of aromatic amino acid biosynthesis. This reaction introduces a second double bond into the aromatic ring system.</text>
</comment>
<comment type="caution">
    <text evidence="13">The sequence shown here is derived from an EMBL/GenBank/DDBJ whole genome shotgun (WGS) entry which is preliminary data.</text>
</comment>
<feature type="binding site" evidence="11">
    <location>
        <begin position="125"/>
        <end position="127"/>
    </location>
    <ligand>
        <name>FMN</name>
        <dbReference type="ChEBI" id="CHEBI:58210"/>
    </ligand>
</feature>
<comment type="catalytic activity">
    <reaction evidence="11">
        <text>5-O-(1-carboxyvinyl)-3-phosphoshikimate = chorismate + phosphate</text>
        <dbReference type="Rhea" id="RHEA:21020"/>
        <dbReference type="ChEBI" id="CHEBI:29748"/>
        <dbReference type="ChEBI" id="CHEBI:43474"/>
        <dbReference type="ChEBI" id="CHEBI:57701"/>
        <dbReference type="EC" id="4.2.3.5"/>
    </reaction>
</comment>
<dbReference type="GO" id="GO:0009423">
    <property type="term" value="P:chorismate biosynthetic process"/>
    <property type="evidence" value="ECO:0007669"/>
    <property type="project" value="UniProtKB-UniRule"/>
</dbReference>
<evidence type="ECO:0000256" key="12">
    <source>
        <dbReference type="SAM" id="MobiDB-lite"/>
    </source>
</evidence>
<sequence length="351" mass="37739">MAGNSFGQAFRITTFGESHGGAVGVVIDGVTPGLEISELEIQQDMDRRKPGQSSVTTPRQEEDKVSIMAGIFEGKATGTPLFIVLYNKDARPEAYDSIKNLYRPGHADVTYDKKYGIRDYRGSGRASGRETAARVAAGAVAKKMMKEKGVKVVAYTLEAAGYKCKTFDESVIENNVVRACDSEAAALMTKRIEELAEMGDSCGGIIECRITGVKAGLGEPVFDKLDAELAKAMLSLGAVKGIEFGKGFECVSMLGSEHNDWMDKDGFTSNNAGGILGGISTGQEIIFRIAVKPTSSISVPQKTVDKKGDETEIVTKGRHDPCICPRIVPVVEAMAYIVLADQYKRQAAMIE</sequence>
<comment type="pathway">
    <text evidence="1 11">Metabolic intermediate biosynthesis; chorismate biosynthesis; chorismate from D-erythrose 4-phosphate and phosphoenolpyruvate: step 7/7.</text>
</comment>
<keyword evidence="7 11" id="KW-0274">FAD</keyword>
<keyword evidence="5 11" id="KW-0285">Flavoprotein</keyword>
<evidence type="ECO:0000256" key="4">
    <source>
        <dbReference type="ARBA" id="ARBA00022605"/>
    </source>
</evidence>
<feature type="binding site" evidence="11">
    <location>
        <position position="48"/>
    </location>
    <ligand>
        <name>NADP(+)</name>
        <dbReference type="ChEBI" id="CHEBI:58349"/>
    </ligand>
</feature>
<dbReference type="UniPathway" id="UPA00053">
    <property type="reaction ID" value="UER00090"/>
</dbReference>
<name>A0A0L6JK58_9FIRM</name>
<feature type="binding site" evidence="11">
    <location>
        <position position="277"/>
    </location>
    <ligand>
        <name>FMN</name>
        <dbReference type="ChEBI" id="CHEBI:58210"/>
    </ligand>
</feature>
<dbReference type="GO" id="GO:0004107">
    <property type="term" value="F:chorismate synthase activity"/>
    <property type="evidence" value="ECO:0007669"/>
    <property type="project" value="UniProtKB-UniRule"/>
</dbReference>
<keyword evidence="9 11" id="KW-0057">Aromatic amino acid biosynthesis</keyword>
<evidence type="ECO:0000313" key="13">
    <source>
        <dbReference type="EMBL" id="KNY26241.1"/>
    </source>
</evidence>
<keyword evidence="8 11" id="KW-0521">NADP</keyword>
<dbReference type="PIRSF" id="PIRSF001456">
    <property type="entry name" value="Chorismate_synth"/>
    <property type="match status" value="1"/>
</dbReference>
<evidence type="ECO:0000256" key="7">
    <source>
        <dbReference type="ARBA" id="ARBA00022827"/>
    </source>
</evidence>
<comment type="cofactor">
    <cofactor evidence="11">
        <name>FMNH2</name>
        <dbReference type="ChEBI" id="CHEBI:57618"/>
    </cofactor>
    <text evidence="11">Reduced FMN (FMNH(2)).</text>
</comment>
<evidence type="ECO:0000256" key="3">
    <source>
        <dbReference type="ARBA" id="ARBA00013036"/>
    </source>
</evidence>
<dbReference type="GO" id="GO:0010181">
    <property type="term" value="F:FMN binding"/>
    <property type="evidence" value="ECO:0007669"/>
    <property type="project" value="TreeGrafter"/>
</dbReference>
<keyword evidence="4 11" id="KW-0028">Amino-acid biosynthesis</keyword>
<dbReference type="STRING" id="398512.Bccel_1503"/>
<dbReference type="Proteomes" id="UP000036923">
    <property type="component" value="Unassembled WGS sequence"/>
</dbReference>
<evidence type="ECO:0000256" key="2">
    <source>
        <dbReference type="ARBA" id="ARBA00008014"/>
    </source>
</evidence>
<feature type="region of interest" description="Disordered" evidence="12">
    <location>
        <begin position="40"/>
        <end position="61"/>
    </location>
</feature>
<reference evidence="14" key="1">
    <citation type="submission" date="2015-07" db="EMBL/GenBank/DDBJ databases">
        <title>Near-Complete Genome Sequence of the Cellulolytic Bacterium Bacteroides (Pseudobacteroides) cellulosolvens ATCC 35603.</title>
        <authorList>
            <person name="Dassa B."/>
            <person name="Utturkar S.M."/>
            <person name="Klingeman D.M."/>
            <person name="Hurt R.A."/>
            <person name="Keller M."/>
            <person name="Xu J."/>
            <person name="Reddy Y.H.K."/>
            <person name="Borovok I."/>
            <person name="Grinberg I.R."/>
            <person name="Lamed R."/>
            <person name="Zhivin O."/>
            <person name="Bayer E.A."/>
            <person name="Brown S.D."/>
        </authorList>
    </citation>
    <scope>NUCLEOTIDE SEQUENCE [LARGE SCALE GENOMIC DNA]</scope>
    <source>
        <strain evidence="14">DSM 2933</strain>
    </source>
</reference>
<comment type="similarity">
    <text evidence="2 11">Belongs to the chorismate synthase family.</text>
</comment>
<dbReference type="PROSITE" id="PS00789">
    <property type="entry name" value="CHORISMATE_SYNTHASE_3"/>
    <property type="match status" value="1"/>
</dbReference>
<comment type="subunit">
    <text evidence="11">Homotetramer.</text>
</comment>
<evidence type="ECO:0000256" key="1">
    <source>
        <dbReference type="ARBA" id="ARBA00005044"/>
    </source>
</evidence>
<proteinExistence type="inferred from homology"/>
<feature type="binding site" evidence="11">
    <location>
        <begin position="292"/>
        <end position="296"/>
    </location>
    <ligand>
        <name>FMN</name>
        <dbReference type="ChEBI" id="CHEBI:58210"/>
    </ligand>
</feature>
<comment type="caution">
    <text evidence="11">Lacks conserved residue(s) required for the propagation of feature annotation.</text>
</comment>
<evidence type="ECO:0000256" key="6">
    <source>
        <dbReference type="ARBA" id="ARBA00022643"/>
    </source>
</evidence>
<keyword evidence="10 11" id="KW-0456">Lyase</keyword>
<evidence type="ECO:0000256" key="11">
    <source>
        <dbReference type="HAMAP-Rule" id="MF_00300"/>
    </source>
</evidence>
<dbReference type="NCBIfam" id="TIGR00033">
    <property type="entry name" value="aroC"/>
    <property type="match status" value="1"/>
</dbReference>
<protein>
    <recommendedName>
        <fullName evidence="3 11">Chorismate synthase</fullName>
        <shortName evidence="11">CS</shortName>
        <ecNumber evidence="3 11">4.2.3.5</ecNumber>
    </recommendedName>
    <alternativeName>
        <fullName evidence="11">5-enolpyruvylshikimate-3-phosphate phospholyase</fullName>
    </alternativeName>
</protein>
<dbReference type="GO" id="GO:0009073">
    <property type="term" value="P:aromatic amino acid family biosynthetic process"/>
    <property type="evidence" value="ECO:0007669"/>
    <property type="project" value="UniProtKB-KW"/>
</dbReference>
<dbReference type="HAMAP" id="MF_00300">
    <property type="entry name" value="Chorismate_synth"/>
    <property type="match status" value="1"/>
</dbReference>
<accession>A0A0L6JK58</accession>
<dbReference type="PROSITE" id="PS00788">
    <property type="entry name" value="CHORISMATE_SYNTHASE_2"/>
    <property type="match status" value="1"/>
</dbReference>
<dbReference type="EC" id="4.2.3.5" evidence="3 11"/>
<keyword evidence="14" id="KW-1185">Reference proteome</keyword>
<dbReference type="PATRIC" id="fig|398512.5.peg.1562"/>